<accession>A0AA86TGC3</accession>
<sequence>MEKLEEQNRKLSAEVDTLREQVAQLMEVIRQGQNKDGEGQAENVPPHEEEEEEYFFGGKDAKTTRILTPEVSKQQLSALEERLKAVEGHNFDVKEVADMCLVKDISLPSQIQNPGLP</sequence>
<dbReference type="Proteomes" id="UP001189624">
    <property type="component" value="Chromosome 6"/>
</dbReference>
<name>A0AA86TGC3_9FABA</name>
<protein>
    <submittedName>
        <fullName evidence="2">Uncharacterized protein</fullName>
    </submittedName>
</protein>
<proteinExistence type="predicted"/>
<evidence type="ECO:0000256" key="1">
    <source>
        <dbReference type="SAM" id="MobiDB-lite"/>
    </source>
</evidence>
<gene>
    <name evidence="2" type="ORF">AYBTSS11_LOCUS20779</name>
</gene>
<evidence type="ECO:0000313" key="3">
    <source>
        <dbReference type="Proteomes" id="UP001189624"/>
    </source>
</evidence>
<evidence type="ECO:0000313" key="2">
    <source>
        <dbReference type="EMBL" id="CAJ1965322.1"/>
    </source>
</evidence>
<organism evidence="2 3">
    <name type="scientific">Sphenostylis stenocarpa</name>
    <dbReference type="NCBI Taxonomy" id="92480"/>
    <lineage>
        <taxon>Eukaryota</taxon>
        <taxon>Viridiplantae</taxon>
        <taxon>Streptophyta</taxon>
        <taxon>Embryophyta</taxon>
        <taxon>Tracheophyta</taxon>
        <taxon>Spermatophyta</taxon>
        <taxon>Magnoliopsida</taxon>
        <taxon>eudicotyledons</taxon>
        <taxon>Gunneridae</taxon>
        <taxon>Pentapetalae</taxon>
        <taxon>rosids</taxon>
        <taxon>fabids</taxon>
        <taxon>Fabales</taxon>
        <taxon>Fabaceae</taxon>
        <taxon>Papilionoideae</taxon>
        <taxon>50 kb inversion clade</taxon>
        <taxon>NPAAA clade</taxon>
        <taxon>indigoferoid/millettioid clade</taxon>
        <taxon>Phaseoleae</taxon>
        <taxon>Sphenostylis</taxon>
    </lineage>
</organism>
<reference evidence="2" key="1">
    <citation type="submission" date="2023-10" db="EMBL/GenBank/DDBJ databases">
        <authorList>
            <person name="Domelevo Entfellner J.-B."/>
        </authorList>
    </citation>
    <scope>NUCLEOTIDE SEQUENCE</scope>
</reference>
<dbReference type="EMBL" id="OY731403">
    <property type="protein sequence ID" value="CAJ1965322.1"/>
    <property type="molecule type" value="Genomic_DNA"/>
</dbReference>
<dbReference type="AlphaFoldDB" id="A0AA86TGC3"/>
<feature type="region of interest" description="Disordered" evidence="1">
    <location>
        <begin position="30"/>
        <end position="57"/>
    </location>
</feature>
<dbReference type="Gramene" id="rna-AYBTSS11_LOCUS20779">
    <property type="protein sequence ID" value="CAJ1965322.1"/>
    <property type="gene ID" value="gene-AYBTSS11_LOCUS20779"/>
</dbReference>
<keyword evidence="3" id="KW-1185">Reference proteome</keyword>